<dbReference type="InterPro" id="IPR043502">
    <property type="entry name" value="DNA/RNA_pol_sf"/>
</dbReference>
<dbReference type="KEGG" id="mpp:MICPUCDRAFT_49885"/>
<reference evidence="6 7" key="1">
    <citation type="journal article" date="2009" name="Science">
        <title>Green evolution and dynamic adaptations revealed by genomes of the marine picoeukaryotes Micromonas.</title>
        <authorList>
            <person name="Worden A.Z."/>
            <person name="Lee J.H."/>
            <person name="Mock T."/>
            <person name="Rouze P."/>
            <person name="Simmons M.P."/>
            <person name="Aerts A.L."/>
            <person name="Allen A.E."/>
            <person name="Cuvelier M.L."/>
            <person name="Derelle E."/>
            <person name="Everett M.V."/>
            <person name="Foulon E."/>
            <person name="Grimwood J."/>
            <person name="Gundlach H."/>
            <person name="Henrissat B."/>
            <person name="Napoli C."/>
            <person name="McDonald S.M."/>
            <person name="Parker M.S."/>
            <person name="Rombauts S."/>
            <person name="Salamov A."/>
            <person name="Von Dassow P."/>
            <person name="Badger J.H."/>
            <person name="Coutinho P.M."/>
            <person name="Demir E."/>
            <person name="Dubchak I."/>
            <person name="Gentemann C."/>
            <person name="Eikrem W."/>
            <person name="Gready J.E."/>
            <person name="John U."/>
            <person name="Lanier W."/>
            <person name="Lindquist E.A."/>
            <person name="Lucas S."/>
            <person name="Mayer K.F."/>
            <person name="Moreau H."/>
            <person name="Not F."/>
            <person name="Otillar R."/>
            <person name="Panaud O."/>
            <person name="Pangilinan J."/>
            <person name="Paulsen I."/>
            <person name="Piegu B."/>
            <person name="Poliakov A."/>
            <person name="Robbens S."/>
            <person name="Schmutz J."/>
            <person name="Toulza E."/>
            <person name="Wyss T."/>
            <person name="Zelensky A."/>
            <person name="Zhou K."/>
            <person name="Armbrust E.V."/>
            <person name="Bhattacharya D."/>
            <person name="Goodenough U.W."/>
            <person name="Van de Peer Y."/>
            <person name="Grigoriev I.V."/>
        </authorList>
    </citation>
    <scope>NUCLEOTIDE SEQUENCE [LARGE SCALE GENOMIC DNA]</scope>
    <source>
        <strain evidence="6 7">CCMP1545</strain>
    </source>
</reference>
<feature type="region of interest" description="Disordered" evidence="3">
    <location>
        <begin position="507"/>
        <end position="536"/>
    </location>
</feature>
<accession>C1MGP1</accession>
<dbReference type="GO" id="GO:0005524">
    <property type="term" value="F:ATP binding"/>
    <property type="evidence" value="ECO:0007669"/>
    <property type="project" value="UniProtKB-KW"/>
</dbReference>
<dbReference type="SMART" id="SM00482">
    <property type="entry name" value="POLAc"/>
    <property type="match status" value="1"/>
</dbReference>
<dbReference type="Gene3D" id="1.10.150.20">
    <property type="entry name" value="5' to 3' exonuclease, C-terminal subdomain"/>
    <property type="match status" value="1"/>
</dbReference>
<keyword evidence="6" id="KW-0347">Helicase</keyword>
<dbReference type="InterPro" id="IPR027417">
    <property type="entry name" value="P-loop_NTPase"/>
</dbReference>
<dbReference type="Gene3D" id="3.40.50.300">
    <property type="entry name" value="P-loop containing nucleotide triphosphate hydrolases"/>
    <property type="match status" value="2"/>
</dbReference>
<dbReference type="GeneID" id="9680763"/>
<dbReference type="GO" id="GO:0006302">
    <property type="term" value="P:double-strand break repair"/>
    <property type="evidence" value="ECO:0007669"/>
    <property type="project" value="TreeGrafter"/>
</dbReference>
<proteinExistence type="predicted"/>
<keyword evidence="6" id="KW-0378">Hydrolase</keyword>
<dbReference type="InterPro" id="IPR046931">
    <property type="entry name" value="HTH_61"/>
</dbReference>
<evidence type="ECO:0000313" key="7">
    <source>
        <dbReference type="Proteomes" id="UP000001876"/>
    </source>
</evidence>
<dbReference type="Gene3D" id="3.30.420.10">
    <property type="entry name" value="Ribonuclease H-like superfamily/Ribonuclease H"/>
    <property type="match status" value="1"/>
</dbReference>
<dbReference type="CDD" id="cd18795">
    <property type="entry name" value="SF2_C_Ski2"/>
    <property type="match status" value="1"/>
</dbReference>
<dbReference type="GO" id="GO:0003677">
    <property type="term" value="F:DNA binding"/>
    <property type="evidence" value="ECO:0007669"/>
    <property type="project" value="InterPro"/>
</dbReference>
<dbReference type="PRINTS" id="PR00868">
    <property type="entry name" value="DNAPOLI"/>
</dbReference>
<dbReference type="Pfam" id="PF20470">
    <property type="entry name" value="HTH_61"/>
    <property type="match status" value="1"/>
</dbReference>
<feature type="domain" description="Helicase ATP-binding" evidence="4">
    <location>
        <begin position="338"/>
        <end position="577"/>
    </location>
</feature>
<dbReference type="CDD" id="cd08638">
    <property type="entry name" value="DNA_pol_A_theta"/>
    <property type="match status" value="1"/>
</dbReference>
<evidence type="ECO:0000259" key="5">
    <source>
        <dbReference type="PROSITE" id="PS51194"/>
    </source>
</evidence>
<dbReference type="GO" id="GO:0004386">
    <property type="term" value="F:helicase activity"/>
    <property type="evidence" value="ECO:0007669"/>
    <property type="project" value="UniProtKB-KW"/>
</dbReference>
<sequence length="1996" mass="211576">MLSSVASTRSLFVAHHAAPLASPPFRARRRKPLSTANRGPSPTGTCYDIVTGVAVAETSDSLSKRPRSVANESQGSGDVPAPPPLRGPRRSFSETPSSDEKAALIDAYLAGEQYVEAVETWENIGSKEWAEAEAARRAASVGATATATATATVVAPTSAAATAMDDKKTTVVVAGPHHAAVAELLNGDFDIDEAMSPIGCKAAPLRPTRGTGTAPGGGRARGFVAAAVAAAAAAPRGARESVLAPRYLSYGAGRESASAGGAGSTPSPREASSLAPSARTTAPPAPPPPRHRPPPHPPPDAETSMTSQGLPEPVVEYYRDEKNITRLHAWQAECLSTPGVSDGGKNLVYCAPTSGGKSIVADILLMKRLVADGFGGKRREKNAVAADRGGNLAIIVLPFISLCDERANELAKLLKLIHVDVKRFYGGRGGALPPRDSKERVLLVCTPEKANDVVSKLIEDDRVRDLAAVVVDELHMVQDESRGSTLELMLTKLLFASSKAAAAAIAAENVSPSSDGGDGGKGAGSREPLSASSRGSKSAAAAAAAAKRTPQIIGMSATLPNVDGLAKWLDDAALYVTDYRPVALRLSIKLGSDVYPLPSREEEVEDGEDDDVLSERRKVSLKDGDDASHVAQLAQETMDRGAVGGGVIVFCSAKFQCEVMARMLSKKLRVDADARASDGLDRISASLRNVNPNATDTANRPALATTVANGVAWHHAALHAEEKRLVEDGFRSGAIRVICCTSTMAAGVNLPASRVIIAHPYIYRQKPARHALLSSRDLKQAAGRAGRAGLADRGEAFVVVPEPSEIDCDFAAGGGGGGGGGKSKAKSKAALARELARRLLSEGDALSSTIAGERMRRVMLEALAGGLVKSARDVQCYIQCTLLNALNDFQEVTARGAKDALAWLAQRGFMSWNEKTAEYTPSPLGRAAAAGRFEPDEAAAVVDVVKRARRGLNLESDLHLLFLCVPPDPPAPMDVDADGGGGGARAAKDDPLSPASIVAARNKPVAPPKTDTTCRLNPTAFVSVYDNLTEHEHDVATRCGVLDSYARQLKMSKRDKTPEDRASRRVCHRFMKALQLRDLVAERDVADIARAFSENGKDANVNGFASYLAQLQEQAVRYAGQVAALCGPMGWGDVEVLLARLQDRIAAGAREEIVSLTQIPMISAGRARALYNAGYRSPEAILRLDQKKLAGVLKQCRGARGGEMKAAAIILRGARALCAEARRLAREESEAKLKELEALPAIDADADADAAVDDDDDAEAEEAMREVDVADLLRSASSFDLERARGCVVVRDAVAVDALHARWSSSEFYAFVLQPSAKRDAPPVGIALSFPFNPLAVFYAPIVHGAGGGGATRGLPWTRVRDVLSRSGVGKVTVDLKPQLRAMGAGATIAAPVVDVKIAAWVLHPDEELLKYSSQTGWDALNAVDPDRARGPCAGMLERFAGDVDADAIRAASKWRGPRATADGVNAGGANAAFAVASALSLDALVRAKLADPRAPSGLEDALRAIEMPLVPVLASMERAGVAFAPATLSRQLRRATKRVREIETEAVAVVATHFACRHPGMAPPEFNLASSDDVARVLFDAPPAGLGAEPPRGAKPTAARGRRSTRQDDLLALVREQGGPIAAFPKLVLEHRSLRKLLDEANEFGRLAKSELGGDAAAAADESVTIRLRGVIHQTNTGTGRLAMEDPNLQCVPRPREFALSRAYPERLSASGRVSPGTDAGAEETLAIRNAFRAPRGKKLIAFDYKQIELRVIAHLSCDRGLIAALCVRSVDPFKVIAARWKGDGTTPKNVSDEDRAKAKELCYGICYGAGVGRYQQAMGVTELEARAAIEDFKRSLPGVERWKSALVKDARERTPPHVRTIAGRCRFLPSLNATGAGGEIRAADERKAINTACQGSAADIVKRVMIELHAKLTSGGGADDDDEWAPLREVDACEMVLQVHDELLFEVDERKVDVAVRAIRGVMERAREVHDMKVPLPVRVSVGDDWGRLREVNG</sequence>
<dbReference type="Pfam" id="PF21099">
    <property type="entry name" value="POLQ_helical"/>
    <property type="match status" value="1"/>
</dbReference>
<dbReference type="EMBL" id="GG663735">
    <property type="protein sequence ID" value="EEH60606.1"/>
    <property type="molecule type" value="Genomic_DNA"/>
</dbReference>
<evidence type="ECO:0000256" key="3">
    <source>
        <dbReference type="SAM" id="MobiDB-lite"/>
    </source>
</evidence>
<dbReference type="InterPro" id="IPR036397">
    <property type="entry name" value="RNaseH_sf"/>
</dbReference>
<feature type="region of interest" description="Disordered" evidence="3">
    <location>
        <begin position="58"/>
        <end position="99"/>
    </location>
</feature>
<feature type="region of interest" description="Disordered" evidence="3">
    <location>
        <begin position="1583"/>
        <end position="1606"/>
    </location>
</feature>
<evidence type="ECO:0000259" key="4">
    <source>
        <dbReference type="PROSITE" id="PS51192"/>
    </source>
</evidence>
<dbReference type="InterPro" id="IPR011545">
    <property type="entry name" value="DEAD/DEAH_box_helicase_dom"/>
</dbReference>
<keyword evidence="7" id="KW-1185">Reference proteome</keyword>
<dbReference type="GO" id="GO:0006261">
    <property type="term" value="P:DNA-templated DNA replication"/>
    <property type="evidence" value="ECO:0007669"/>
    <property type="project" value="InterPro"/>
</dbReference>
<dbReference type="PANTHER" id="PTHR10133">
    <property type="entry name" value="DNA POLYMERASE I"/>
    <property type="match status" value="1"/>
</dbReference>
<dbReference type="InterPro" id="IPR002298">
    <property type="entry name" value="DNA_polymerase_A"/>
</dbReference>
<gene>
    <name evidence="6" type="ORF">MICPUCDRAFT_49885</name>
</gene>
<dbReference type="PANTHER" id="PTHR10133:SF62">
    <property type="entry name" value="DNA POLYMERASE THETA"/>
    <property type="match status" value="1"/>
</dbReference>
<dbReference type="SUPFAM" id="SSF56672">
    <property type="entry name" value="DNA/RNA polymerases"/>
    <property type="match status" value="1"/>
</dbReference>
<dbReference type="eggNOG" id="KOG0950">
    <property type="taxonomic scope" value="Eukaryota"/>
</dbReference>
<evidence type="ECO:0000256" key="2">
    <source>
        <dbReference type="ARBA" id="ARBA00022840"/>
    </source>
</evidence>
<dbReference type="Gene3D" id="1.10.3380.20">
    <property type="match status" value="1"/>
</dbReference>
<keyword evidence="2" id="KW-0067">ATP-binding</keyword>
<name>C1MGP1_MICPC</name>
<dbReference type="RefSeq" id="XP_003055354.1">
    <property type="nucleotide sequence ID" value="XM_003055308.1"/>
</dbReference>
<feature type="domain" description="Helicase C-terminal" evidence="5">
    <location>
        <begin position="629"/>
        <end position="854"/>
    </location>
</feature>
<dbReference type="SUPFAM" id="SSF158702">
    <property type="entry name" value="Sec63 N-terminal domain-like"/>
    <property type="match status" value="1"/>
</dbReference>
<dbReference type="Proteomes" id="UP000001876">
    <property type="component" value="Unassembled WGS sequence"/>
</dbReference>
<organism evidence="7">
    <name type="scientific">Micromonas pusilla (strain CCMP1545)</name>
    <name type="common">Picoplanktonic green alga</name>
    <dbReference type="NCBI Taxonomy" id="564608"/>
    <lineage>
        <taxon>Eukaryota</taxon>
        <taxon>Viridiplantae</taxon>
        <taxon>Chlorophyta</taxon>
        <taxon>Mamiellophyceae</taxon>
        <taxon>Mamiellales</taxon>
        <taxon>Mamiellaceae</taxon>
        <taxon>Micromonas</taxon>
    </lineage>
</organism>
<dbReference type="InterPro" id="IPR001098">
    <property type="entry name" value="DNA-dir_DNA_pol_A_palm_dom"/>
</dbReference>
<evidence type="ECO:0000313" key="6">
    <source>
        <dbReference type="EMBL" id="EEH60606.1"/>
    </source>
</evidence>
<dbReference type="SMART" id="SM00487">
    <property type="entry name" value="DEXDc"/>
    <property type="match status" value="1"/>
</dbReference>
<evidence type="ECO:0000256" key="1">
    <source>
        <dbReference type="ARBA" id="ARBA00022741"/>
    </source>
</evidence>
<dbReference type="Gene3D" id="1.20.1060.10">
    <property type="entry name" value="Taq DNA Polymerase, Chain T, domain 4"/>
    <property type="match status" value="1"/>
</dbReference>
<dbReference type="CDD" id="cd18026">
    <property type="entry name" value="DEXHc_POLQ-like"/>
    <property type="match status" value="1"/>
</dbReference>
<dbReference type="Pfam" id="PF00271">
    <property type="entry name" value="Helicase_C"/>
    <property type="match status" value="1"/>
</dbReference>
<dbReference type="GO" id="GO:0003887">
    <property type="term" value="F:DNA-directed DNA polymerase activity"/>
    <property type="evidence" value="ECO:0007669"/>
    <property type="project" value="InterPro"/>
</dbReference>
<keyword evidence="1" id="KW-0547">Nucleotide-binding</keyword>
<dbReference type="OMA" id="FHNMCQQ"/>
<dbReference type="InterPro" id="IPR014001">
    <property type="entry name" value="Helicase_ATP-bd"/>
</dbReference>
<dbReference type="STRING" id="564608.C1MGP1"/>
<feature type="region of interest" description="Disordered" evidence="3">
    <location>
        <begin position="23"/>
        <end position="45"/>
    </location>
</feature>
<dbReference type="InterPro" id="IPR048960">
    <property type="entry name" value="POLQ-like_helical"/>
</dbReference>
<dbReference type="SUPFAM" id="SSF52540">
    <property type="entry name" value="P-loop containing nucleoside triphosphate hydrolases"/>
    <property type="match status" value="1"/>
</dbReference>
<dbReference type="Pfam" id="PF00476">
    <property type="entry name" value="DNA_pol_A"/>
    <property type="match status" value="1"/>
</dbReference>
<dbReference type="OrthoDB" id="2320933at2759"/>
<dbReference type="PROSITE" id="PS51192">
    <property type="entry name" value="HELICASE_ATP_BIND_1"/>
    <property type="match status" value="1"/>
</dbReference>
<dbReference type="Gene3D" id="3.30.70.370">
    <property type="match status" value="1"/>
</dbReference>
<dbReference type="Pfam" id="PF00270">
    <property type="entry name" value="DEAD"/>
    <property type="match status" value="1"/>
</dbReference>
<dbReference type="PROSITE" id="PS51194">
    <property type="entry name" value="HELICASE_CTER"/>
    <property type="match status" value="1"/>
</dbReference>
<dbReference type="SMART" id="SM00490">
    <property type="entry name" value="HELICc"/>
    <property type="match status" value="1"/>
</dbReference>
<feature type="compositionally biased region" description="Polar residues" evidence="3">
    <location>
        <begin position="34"/>
        <end position="44"/>
    </location>
</feature>
<dbReference type="InterPro" id="IPR001650">
    <property type="entry name" value="Helicase_C-like"/>
</dbReference>
<feature type="region of interest" description="Disordered" evidence="3">
    <location>
        <begin position="253"/>
        <end position="308"/>
    </location>
</feature>
<protein>
    <submittedName>
        <fullName evidence="6">Helicase/polymerase domain-containing protein</fullName>
    </submittedName>
</protein>